<gene>
    <name evidence="5" type="ORF">PHATRDRAFT_50443</name>
</gene>
<dbReference type="PROSITE" id="PS50255">
    <property type="entry name" value="CYTOCHROME_B5_2"/>
    <property type="match status" value="1"/>
</dbReference>
<accession>B7GE50</accession>
<dbReference type="SUPFAM" id="SSF55856">
    <property type="entry name" value="Cytochrome b5-like heme/steroid binding domain"/>
    <property type="match status" value="1"/>
</dbReference>
<dbReference type="GO" id="GO:0016717">
    <property type="term" value="F:oxidoreductase activity, acting on paired donors, with oxidation of a pair of donors resulting in the reduction of molecular oxygen to two molecules of water"/>
    <property type="evidence" value="ECO:0007669"/>
    <property type="project" value="TreeGrafter"/>
</dbReference>
<evidence type="ECO:0000256" key="3">
    <source>
        <dbReference type="SAM" id="SignalP"/>
    </source>
</evidence>
<evidence type="ECO:0000259" key="4">
    <source>
        <dbReference type="PROSITE" id="PS50255"/>
    </source>
</evidence>
<feature type="signal peptide" evidence="3">
    <location>
        <begin position="1"/>
        <end position="19"/>
    </location>
</feature>
<dbReference type="HOGENOM" id="CLU_016265_1_1_1"/>
<dbReference type="Pfam" id="PF00487">
    <property type="entry name" value="FA_desaturase"/>
    <property type="match status" value="1"/>
</dbReference>
<dbReference type="KEGG" id="pti:PHATRDRAFT_50443"/>
<evidence type="ECO:0000313" key="6">
    <source>
        <dbReference type="Proteomes" id="UP000000759"/>
    </source>
</evidence>
<dbReference type="GeneID" id="7199255"/>
<feature type="transmembrane region" description="Helical" evidence="2">
    <location>
        <begin position="333"/>
        <end position="366"/>
    </location>
</feature>
<dbReference type="GO" id="GO:0006636">
    <property type="term" value="P:unsaturated fatty acid biosynthetic process"/>
    <property type="evidence" value="ECO:0007669"/>
    <property type="project" value="UniProtKB-ARBA"/>
</dbReference>
<proteinExistence type="predicted"/>
<dbReference type="InterPro" id="IPR012171">
    <property type="entry name" value="Fatty_acid_desaturase"/>
</dbReference>
<keyword evidence="3" id="KW-0732">Signal</keyword>
<dbReference type="AlphaFoldDB" id="B7GE50"/>
<dbReference type="GO" id="GO:0042759">
    <property type="term" value="P:long-chain fatty acid biosynthetic process"/>
    <property type="evidence" value="ECO:0007669"/>
    <property type="project" value="UniProtKB-ARBA"/>
</dbReference>
<keyword evidence="2" id="KW-0812">Transmembrane</keyword>
<dbReference type="InterPro" id="IPR036400">
    <property type="entry name" value="Cyt_B5-like_heme/steroid_sf"/>
</dbReference>
<dbReference type="EMBL" id="CM000632">
    <property type="protein sequence ID" value="EEC43043.1"/>
    <property type="molecule type" value="Genomic_DNA"/>
</dbReference>
<dbReference type="PaxDb" id="2850-Phatr50443"/>
<keyword evidence="6" id="KW-1185">Reference proteome</keyword>
<dbReference type="GO" id="GO:0016020">
    <property type="term" value="C:membrane"/>
    <property type="evidence" value="ECO:0007669"/>
    <property type="project" value="TreeGrafter"/>
</dbReference>
<feature type="chain" id="PRO_5002853265" description="Cytochrome b5 heme-binding domain-containing protein" evidence="3">
    <location>
        <begin position="20"/>
        <end position="517"/>
    </location>
</feature>
<dbReference type="Proteomes" id="UP000000759">
    <property type="component" value="Chromosome 30"/>
</dbReference>
<dbReference type="InParanoid" id="B7GE50"/>
<sequence>MKFLHSALIVLTSASASSAFTATNFFCLSQYGSSVSGCPEDFIRQWKAAGSTTNRISKKNVAYDCDEDANCVIVDACDDEQCRTSLDVRIHGKWYDLSGWRKAHPAGAHWIDWYDGRDATEVMDAFHSEKGRAMYKRLPASSTESVAMLETTIAPDSSTQIAFRQLRDDLEKEGWWKRDMVHEFTQLGIWASLVVGAAVTAHSAPPLATFLLGLSMTAAGWLGHDFIHGVDSFTDRLRNFAGVAAGLGPTWWSDKHNKHHALTNEQGVDEDIATDPFLFTWAPDPKDDSPLRKIQHLIFWVPFSALFALWRVDTMQVVIEAVENKRVGAKGELYGLLLHYAVLFTVFPVTVWLPAIFLSGLMSALIVTPTHQSEEMFETYQPDWVTAQFQSTRNAVTTNPFSEWLWGGMQYQLEHHLFPSMPRNRYPALRERLIQFAADNKIPGGYRESGEFEILRMNWNLYKSVAEADAVPGAPPTRGRLGQQGAIRETNSPAAQQEKAKIDQTVAKGNGPALESV</sequence>
<reference evidence="5 6" key="1">
    <citation type="journal article" date="2008" name="Nature">
        <title>The Phaeodactylum genome reveals the evolutionary history of diatom genomes.</title>
        <authorList>
            <person name="Bowler C."/>
            <person name="Allen A.E."/>
            <person name="Badger J.H."/>
            <person name="Grimwood J."/>
            <person name="Jabbari K."/>
            <person name="Kuo A."/>
            <person name="Maheswari U."/>
            <person name="Martens C."/>
            <person name="Maumus F."/>
            <person name="Otillar R.P."/>
            <person name="Rayko E."/>
            <person name="Salamov A."/>
            <person name="Vandepoele K."/>
            <person name="Beszteri B."/>
            <person name="Gruber A."/>
            <person name="Heijde M."/>
            <person name="Katinka M."/>
            <person name="Mock T."/>
            <person name="Valentin K."/>
            <person name="Verret F."/>
            <person name="Berges J.A."/>
            <person name="Brownlee C."/>
            <person name="Cadoret J.P."/>
            <person name="Chiovitti A."/>
            <person name="Choi C.J."/>
            <person name="Coesel S."/>
            <person name="De Martino A."/>
            <person name="Detter J.C."/>
            <person name="Durkin C."/>
            <person name="Falciatore A."/>
            <person name="Fournet J."/>
            <person name="Haruta M."/>
            <person name="Huysman M.J."/>
            <person name="Jenkins B.D."/>
            <person name="Jiroutova K."/>
            <person name="Jorgensen R.E."/>
            <person name="Joubert Y."/>
            <person name="Kaplan A."/>
            <person name="Kroger N."/>
            <person name="Kroth P.G."/>
            <person name="La Roche J."/>
            <person name="Lindquist E."/>
            <person name="Lommer M."/>
            <person name="Martin-Jezequel V."/>
            <person name="Lopez P.J."/>
            <person name="Lucas S."/>
            <person name="Mangogna M."/>
            <person name="McGinnis K."/>
            <person name="Medlin L.K."/>
            <person name="Montsant A."/>
            <person name="Oudot-Le Secq M.P."/>
            <person name="Napoli C."/>
            <person name="Obornik M."/>
            <person name="Parker M.S."/>
            <person name="Petit J.L."/>
            <person name="Porcel B.M."/>
            <person name="Poulsen N."/>
            <person name="Robison M."/>
            <person name="Rychlewski L."/>
            <person name="Rynearson T.A."/>
            <person name="Schmutz J."/>
            <person name="Shapiro H."/>
            <person name="Siaut M."/>
            <person name="Stanley M."/>
            <person name="Sussman M.R."/>
            <person name="Taylor A.R."/>
            <person name="Vardi A."/>
            <person name="von Dassow P."/>
            <person name="Vyverman W."/>
            <person name="Willis A."/>
            <person name="Wyrwicz L.S."/>
            <person name="Rokhsar D.S."/>
            <person name="Weissenbach J."/>
            <person name="Armbrust E.V."/>
            <person name="Green B.R."/>
            <person name="Van de Peer Y."/>
            <person name="Grigoriev I.V."/>
        </authorList>
    </citation>
    <scope>NUCLEOTIDE SEQUENCE [LARGE SCALE GENOMIC DNA]</scope>
    <source>
        <strain evidence="5 6">CCAP 1055/1</strain>
    </source>
</reference>
<keyword evidence="2" id="KW-0472">Membrane</keyword>
<reference evidence="6" key="2">
    <citation type="submission" date="2008-08" db="EMBL/GenBank/DDBJ databases">
        <authorList>
            <consortium name="Diatom Consortium"/>
            <person name="Grigoriev I."/>
            <person name="Grimwood J."/>
            <person name="Kuo A."/>
            <person name="Otillar R.P."/>
            <person name="Salamov A."/>
            <person name="Detter J.C."/>
            <person name="Lindquist E."/>
            <person name="Shapiro H."/>
            <person name="Lucas S."/>
            <person name="Glavina del Rio T."/>
            <person name="Pitluck S."/>
            <person name="Rokhsar D."/>
            <person name="Bowler C."/>
        </authorList>
    </citation>
    <scope>GENOME REANNOTATION</scope>
    <source>
        <strain evidence="6">CCAP 1055/1</strain>
    </source>
</reference>
<dbReference type="RefSeq" id="XP_002185374.1">
    <property type="nucleotide sequence ID" value="XM_002185338.1"/>
</dbReference>
<organism evidence="5 6">
    <name type="scientific">Phaeodactylum tricornutum (strain CCAP 1055/1)</name>
    <dbReference type="NCBI Taxonomy" id="556484"/>
    <lineage>
        <taxon>Eukaryota</taxon>
        <taxon>Sar</taxon>
        <taxon>Stramenopiles</taxon>
        <taxon>Ochrophyta</taxon>
        <taxon>Bacillariophyta</taxon>
        <taxon>Bacillariophyceae</taxon>
        <taxon>Bacillariophycidae</taxon>
        <taxon>Naviculales</taxon>
        <taxon>Phaeodactylaceae</taxon>
        <taxon>Phaeodactylum</taxon>
    </lineage>
</organism>
<dbReference type="InterPro" id="IPR005804">
    <property type="entry name" value="FA_desaturase_dom"/>
</dbReference>
<evidence type="ECO:0000256" key="2">
    <source>
        <dbReference type="SAM" id="Phobius"/>
    </source>
</evidence>
<dbReference type="CDD" id="cd03506">
    <property type="entry name" value="Delta6-FADS-like"/>
    <property type="match status" value="1"/>
</dbReference>
<dbReference type="PANTHER" id="PTHR19353:SF19">
    <property type="entry name" value="DELTA(5) FATTY ACID DESATURASE C-RELATED"/>
    <property type="match status" value="1"/>
</dbReference>
<feature type="transmembrane region" description="Helical" evidence="2">
    <location>
        <begin position="294"/>
        <end position="312"/>
    </location>
</feature>
<evidence type="ECO:0000313" key="5">
    <source>
        <dbReference type="EMBL" id="EEC43043.1"/>
    </source>
</evidence>
<dbReference type="Gene3D" id="3.10.120.10">
    <property type="entry name" value="Cytochrome b5-like heme/steroid binding domain"/>
    <property type="match status" value="1"/>
</dbReference>
<name>B7GE50_PHATC</name>
<evidence type="ECO:0000256" key="1">
    <source>
        <dbReference type="SAM" id="MobiDB-lite"/>
    </source>
</evidence>
<dbReference type="Pfam" id="PF00173">
    <property type="entry name" value="Cyt-b5"/>
    <property type="match status" value="1"/>
</dbReference>
<feature type="domain" description="Cytochrome b5 heme-binding" evidence="4">
    <location>
        <begin position="53"/>
        <end position="150"/>
    </location>
</feature>
<dbReference type="PANTHER" id="PTHR19353">
    <property type="entry name" value="FATTY ACID DESATURASE 2"/>
    <property type="match status" value="1"/>
</dbReference>
<dbReference type="eggNOG" id="KOG4232">
    <property type="taxonomic scope" value="Eukaryota"/>
</dbReference>
<dbReference type="InterPro" id="IPR001199">
    <property type="entry name" value="Cyt_B5-like_heme/steroid-bd"/>
</dbReference>
<protein>
    <recommendedName>
        <fullName evidence="4">Cytochrome b5 heme-binding domain-containing protein</fullName>
    </recommendedName>
</protein>
<dbReference type="OrthoDB" id="260091at2759"/>
<keyword evidence="2" id="KW-1133">Transmembrane helix</keyword>
<feature type="region of interest" description="Disordered" evidence="1">
    <location>
        <begin position="470"/>
        <end position="517"/>
    </location>
</feature>